<reference evidence="11" key="1">
    <citation type="journal article" date="2015" name="PeerJ">
        <title>First genomic representation of candidate bacterial phylum KSB3 points to enhanced environmental sensing as a trigger of wastewater bulking.</title>
        <authorList>
            <person name="Sekiguchi Y."/>
            <person name="Ohashi A."/>
            <person name="Parks D.H."/>
            <person name="Yamauchi T."/>
            <person name="Tyson G.W."/>
            <person name="Hugenholtz P."/>
        </authorList>
    </citation>
    <scope>NUCLEOTIDE SEQUENCE [LARGE SCALE GENOMIC DNA]</scope>
</reference>
<keyword evidence="3 9" id="KW-0812">Transmembrane</keyword>
<feature type="binding site" evidence="8">
    <location>
        <position position="332"/>
    </location>
    <ligand>
        <name>Mn(2+)</name>
        <dbReference type="ChEBI" id="CHEBI:29035"/>
    </ligand>
</feature>
<dbReference type="Gene3D" id="3.40.720.10">
    <property type="entry name" value="Alkaline Phosphatase, subunit A"/>
    <property type="match status" value="1"/>
</dbReference>
<keyword evidence="4 9" id="KW-1133">Transmembrane helix</keyword>
<dbReference type="InterPro" id="IPR012160">
    <property type="entry name" value="LtaS-like"/>
</dbReference>
<feature type="binding site" evidence="7">
    <location>
        <position position="447"/>
    </location>
    <ligand>
        <name>substrate</name>
    </ligand>
</feature>
<keyword evidence="12" id="KW-1185">Reference proteome</keyword>
<keyword evidence="7" id="KW-0464">Manganese</keyword>
<feature type="active site" evidence="6">
    <location>
        <position position="332"/>
    </location>
</feature>
<evidence type="ECO:0000259" key="10">
    <source>
        <dbReference type="Pfam" id="PF00884"/>
    </source>
</evidence>
<proteinExistence type="predicted"/>
<dbReference type="Proteomes" id="UP000030661">
    <property type="component" value="Unassembled WGS sequence"/>
</dbReference>
<keyword evidence="7" id="KW-0479">Metal-binding</keyword>
<feature type="transmembrane region" description="Helical" evidence="9">
    <location>
        <begin position="137"/>
        <end position="158"/>
    </location>
</feature>
<dbReference type="PIRSF" id="PIRSF005091">
    <property type="entry name" value="Mmb_sulf_HI1246"/>
    <property type="match status" value="1"/>
</dbReference>
<sequence length="658" mass="75340">MKKFLPPYTILYLLSVFIITLLYFQVCRSLMLLKFADMARDIPEITLFKAFFIGLRFDVAIACYGIAFAFILMQIPLKIIKALGKYSMLITFSIVFFLLISEIGFFEEYRTRLDYTYFEYFDKPGIVLPMLWQGYPMFKYLTFIALFLFSYLGILHVIEKKLQIFSSQNHTAWFQRVGYAAVCSGLLVIGARGSIGIGQLNWGDAYFSNYTFANQLALNGIYTLIRSTKYELESQRAEQFLDFYDIDQAISTVRQQVTMDHETFSTIQAPLVRFHQFQEPATPYNVVVILLESFAAEHVGILRAEMNLTPEFDALAREGVLFQKFFSTGVRTNRALPSTFCGFPNLPGASIMKRAEGQQYFHSLANMLKPHGYTSLFVYGGDLEFDNMEGFLRNIGFEQFVDETQYDQSQFLTKWGATDEQVFTKANELFRQQKAPFLGAILTLSNHSPYLVPESADFERVDASVKDANILNAFKYSDYALGQFFKLARQETYFKNTIFIVLGDHGEAYKGAEYALNLDRFRVPLLLYAPDILEPGVQRVIGSQVDILPTIMGLLKFDYVHASFGRDLLKLDEDEGFAILASDRQIGIINRSHYLIEDLGVNTLLYNYRVPHRRTINLIGTSEEAQQIAEEMQTTMRSHLQTALYLLKSKKCGDSAQN</sequence>
<feature type="transmembrane region" description="Helical" evidence="9">
    <location>
        <begin position="86"/>
        <end position="106"/>
    </location>
</feature>
<dbReference type="PANTHER" id="PTHR47371:SF3">
    <property type="entry name" value="PHOSPHOGLYCEROL TRANSFERASE I"/>
    <property type="match status" value="1"/>
</dbReference>
<evidence type="ECO:0000256" key="1">
    <source>
        <dbReference type="ARBA" id="ARBA00004651"/>
    </source>
</evidence>
<name>A0A081C979_VECG1</name>
<feature type="binding site" evidence="8">
    <location>
        <position position="505"/>
    </location>
    <ligand>
        <name>Mn(2+)</name>
        <dbReference type="ChEBI" id="CHEBI:29035"/>
    </ligand>
</feature>
<evidence type="ECO:0000256" key="6">
    <source>
        <dbReference type="PIRSR" id="PIRSR005091-1"/>
    </source>
</evidence>
<evidence type="ECO:0000256" key="4">
    <source>
        <dbReference type="ARBA" id="ARBA00022989"/>
    </source>
</evidence>
<feature type="domain" description="Sulfatase N-terminal" evidence="10">
    <location>
        <begin position="285"/>
        <end position="555"/>
    </location>
</feature>
<organism evidence="11">
    <name type="scientific">Vecturithrix granuli</name>
    <dbReference type="NCBI Taxonomy" id="1499967"/>
    <lineage>
        <taxon>Bacteria</taxon>
        <taxon>Candidatus Moduliflexota</taxon>
        <taxon>Candidatus Vecturitrichia</taxon>
        <taxon>Candidatus Vecturitrichales</taxon>
        <taxon>Candidatus Vecturitrichaceae</taxon>
        <taxon>Candidatus Vecturithrix</taxon>
    </lineage>
</organism>
<dbReference type="InterPro" id="IPR050448">
    <property type="entry name" value="OpgB/LTA_synthase_biosynth"/>
</dbReference>
<dbReference type="GO" id="GO:0005886">
    <property type="term" value="C:plasma membrane"/>
    <property type="evidence" value="ECO:0007669"/>
    <property type="project" value="UniProtKB-SubCell"/>
</dbReference>
<keyword evidence="5 9" id="KW-0472">Membrane</keyword>
<feature type="binding site" evidence="8">
    <location>
        <position position="504"/>
    </location>
    <ligand>
        <name>Mn(2+)</name>
        <dbReference type="ChEBI" id="CHEBI:29035"/>
    </ligand>
</feature>
<evidence type="ECO:0000313" key="11">
    <source>
        <dbReference type="EMBL" id="GAK61134.1"/>
    </source>
</evidence>
<evidence type="ECO:0000256" key="2">
    <source>
        <dbReference type="ARBA" id="ARBA00022475"/>
    </source>
</evidence>
<dbReference type="Gene3D" id="3.30.1120.80">
    <property type="match status" value="1"/>
</dbReference>
<accession>A0A081C979</accession>
<evidence type="ECO:0000256" key="8">
    <source>
        <dbReference type="PIRSR" id="PIRSR005091-3"/>
    </source>
</evidence>
<dbReference type="Pfam" id="PF00884">
    <property type="entry name" value="Sulfatase"/>
    <property type="match status" value="1"/>
</dbReference>
<dbReference type="SUPFAM" id="SSF53649">
    <property type="entry name" value="Alkaline phosphatase-like"/>
    <property type="match status" value="1"/>
</dbReference>
<dbReference type="InterPro" id="IPR000917">
    <property type="entry name" value="Sulfatase_N"/>
</dbReference>
<gene>
    <name evidence="11" type="ORF">U27_01032</name>
</gene>
<dbReference type="PANTHER" id="PTHR47371">
    <property type="entry name" value="LIPOTEICHOIC ACID SYNTHASE"/>
    <property type="match status" value="1"/>
</dbReference>
<comment type="subcellular location">
    <subcellularLocation>
        <location evidence="1">Cell membrane</location>
        <topology evidence="1">Multi-pass membrane protein</topology>
    </subcellularLocation>
</comment>
<evidence type="ECO:0000256" key="3">
    <source>
        <dbReference type="ARBA" id="ARBA00022692"/>
    </source>
</evidence>
<dbReference type="InterPro" id="IPR017850">
    <property type="entry name" value="Alkaline_phosphatase_core_sf"/>
</dbReference>
<evidence type="ECO:0000313" key="12">
    <source>
        <dbReference type="Proteomes" id="UP000030661"/>
    </source>
</evidence>
<evidence type="ECO:0000256" key="9">
    <source>
        <dbReference type="SAM" id="Phobius"/>
    </source>
</evidence>
<feature type="binding site" evidence="8">
    <location>
        <position position="292"/>
    </location>
    <ligand>
        <name>Mn(2+)</name>
        <dbReference type="ChEBI" id="CHEBI:29035"/>
    </ligand>
</feature>
<dbReference type="eggNOG" id="COG1368">
    <property type="taxonomic scope" value="Bacteria"/>
</dbReference>
<dbReference type="AlphaFoldDB" id="A0A081C979"/>
<dbReference type="CDD" id="cd16015">
    <property type="entry name" value="LTA_synthase"/>
    <property type="match status" value="1"/>
</dbReference>
<dbReference type="HOGENOM" id="CLU_014653_3_1_0"/>
<dbReference type="EMBL" id="DF820477">
    <property type="protein sequence ID" value="GAK61134.1"/>
    <property type="molecule type" value="Genomic_DNA"/>
</dbReference>
<dbReference type="STRING" id="1499967.U27_01032"/>
<protein>
    <submittedName>
        <fullName evidence="11">Sulfatase</fullName>
    </submittedName>
</protein>
<feature type="transmembrane region" description="Helical" evidence="9">
    <location>
        <begin position="51"/>
        <end position="74"/>
    </location>
</feature>
<evidence type="ECO:0000256" key="5">
    <source>
        <dbReference type="ARBA" id="ARBA00023136"/>
    </source>
</evidence>
<dbReference type="GO" id="GO:0046872">
    <property type="term" value="F:metal ion binding"/>
    <property type="evidence" value="ECO:0007669"/>
    <property type="project" value="UniProtKB-KW"/>
</dbReference>
<keyword evidence="2" id="KW-1003">Cell membrane</keyword>
<evidence type="ECO:0000256" key="7">
    <source>
        <dbReference type="PIRSR" id="PIRSR005091-2"/>
    </source>
</evidence>
<feature type="transmembrane region" description="Helical" evidence="9">
    <location>
        <begin position="12"/>
        <end position="31"/>
    </location>
</feature>